<name>A0A067SS99_GALM3</name>
<dbReference type="HOGENOM" id="CLU_020336_18_1_1"/>
<keyword evidence="3" id="KW-1185">Reference proteome</keyword>
<dbReference type="PANTHER" id="PTHR43194:SF2">
    <property type="entry name" value="PEROXISOMAL MEMBRANE PROTEIN LPX1"/>
    <property type="match status" value="1"/>
</dbReference>
<evidence type="ECO:0000259" key="1">
    <source>
        <dbReference type="Pfam" id="PF00561"/>
    </source>
</evidence>
<sequence length="278" mass="30102">MLKSSDGTDIFADAIGNPRNPPIIFVHGITLSALVFKDLFEDERLLNHFYLISYDLRGHGRSGKPNTTEAYASNLFANDFQTVVSAFKIKSPLFVGWSYGGTVLADIFTHLPAGTISGIVAVAAVPSVALVVSTPFSVAVDPLFGVANDVAVDINTKTTFIDACFNNPTNIAIDILWSWIGSSVIQLPPITVLLRGRMSDPTKLFEAGSHGFPYLAISGTQDNIVLNDNVTAEIKPHFTNLEVVKIQGGAHALFIENKDEFIGTLVPFANKILRPERV</sequence>
<dbReference type="Gene3D" id="3.40.50.1820">
    <property type="entry name" value="alpha/beta hydrolase"/>
    <property type="match status" value="1"/>
</dbReference>
<dbReference type="Proteomes" id="UP000027222">
    <property type="component" value="Unassembled WGS sequence"/>
</dbReference>
<dbReference type="InterPro" id="IPR000073">
    <property type="entry name" value="AB_hydrolase_1"/>
</dbReference>
<dbReference type="PANTHER" id="PTHR43194">
    <property type="entry name" value="HYDROLASE ALPHA/BETA FOLD FAMILY"/>
    <property type="match status" value="1"/>
</dbReference>
<dbReference type="SUPFAM" id="SSF53474">
    <property type="entry name" value="alpha/beta-Hydrolases"/>
    <property type="match status" value="1"/>
</dbReference>
<protein>
    <recommendedName>
        <fullName evidence="1">AB hydrolase-1 domain-containing protein</fullName>
    </recommendedName>
</protein>
<dbReference type="InterPro" id="IPR050228">
    <property type="entry name" value="Carboxylesterase_BioH"/>
</dbReference>
<proteinExistence type="predicted"/>
<dbReference type="AlphaFoldDB" id="A0A067SS99"/>
<dbReference type="InterPro" id="IPR029058">
    <property type="entry name" value="AB_hydrolase_fold"/>
</dbReference>
<dbReference type="EMBL" id="KL142384">
    <property type="protein sequence ID" value="KDR73835.1"/>
    <property type="molecule type" value="Genomic_DNA"/>
</dbReference>
<dbReference type="STRING" id="685588.A0A067SS99"/>
<accession>A0A067SS99</accession>
<gene>
    <name evidence="2" type="ORF">GALMADRAFT_71580</name>
</gene>
<feature type="domain" description="AB hydrolase-1" evidence="1">
    <location>
        <begin position="21"/>
        <end position="132"/>
    </location>
</feature>
<dbReference type="Pfam" id="PF00561">
    <property type="entry name" value="Abhydrolase_1"/>
    <property type="match status" value="1"/>
</dbReference>
<dbReference type="OrthoDB" id="408373at2759"/>
<evidence type="ECO:0000313" key="2">
    <source>
        <dbReference type="EMBL" id="KDR73835.1"/>
    </source>
</evidence>
<evidence type="ECO:0000313" key="3">
    <source>
        <dbReference type="Proteomes" id="UP000027222"/>
    </source>
</evidence>
<reference evidence="3" key="1">
    <citation type="journal article" date="2014" name="Proc. Natl. Acad. Sci. U.S.A.">
        <title>Extensive sampling of basidiomycete genomes demonstrates inadequacy of the white-rot/brown-rot paradigm for wood decay fungi.</title>
        <authorList>
            <person name="Riley R."/>
            <person name="Salamov A.A."/>
            <person name="Brown D.W."/>
            <person name="Nagy L.G."/>
            <person name="Floudas D."/>
            <person name="Held B.W."/>
            <person name="Levasseur A."/>
            <person name="Lombard V."/>
            <person name="Morin E."/>
            <person name="Otillar R."/>
            <person name="Lindquist E.A."/>
            <person name="Sun H."/>
            <person name="LaButti K.M."/>
            <person name="Schmutz J."/>
            <person name="Jabbour D."/>
            <person name="Luo H."/>
            <person name="Baker S.E."/>
            <person name="Pisabarro A.G."/>
            <person name="Walton J.D."/>
            <person name="Blanchette R.A."/>
            <person name="Henrissat B."/>
            <person name="Martin F."/>
            <person name="Cullen D."/>
            <person name="Hibbett D.S."/>
            <person name="Grigoriev I.V."/>
        </authorList>
    </citation>
    <scope>NUCLEOTIDE SEQUENCE [LARGE SCALE GENOMIC DNA]</scope>
    <source>
        <strain evidence="3">CBS 339.88</strain>
    </source>
</reference>
<organism evidence="2 3">
    <name type="scientific">Galerina marginata (strain CBS 339.88)</name>
    <dbReference type="NCBI Taxonomy" id="685588"/>
    <lineage>
        <taxon>Eukaryota</taxon>
        <taxon>Fungi</taxon>
        <taxon>Dikarya</taxon>
        <taxon>Basidiomycota</taxon>
        <taxon>Agaricomycotina</taxon>
        <taxon>Agaricomycetes</taxon>
        <taxon>Agaricomycetidae</taxon>
        <taxon>Agaricales</taxon>
        <taxon>Agaricineae</taxon>
        <taxon>Strophariaceae</taxon>
        <taxon>Galerina</taxon>
    </lineage>
</organism>